<gene>
    <name evidence="7" type="ORF">OB959_13920</name>
</gene>
<dbReference type="InterPro" id="IPR001451">
    <property type="entry name" value="Hexapep"/>
</dbReference>
<evidence type="ECO:0000256" key="1">
    <source>
        <dbReference type="ARBA" id="ARBA00007274"/>
    </source>
</evidence>
<dbReference type="InterPro" id="IPR018357">
    <property type="entry name" value="Hexapep_transf_CS"/>
</dbReference>
<feature type="domain" description="Maltose/galactoside acetyltransferase" evidence="6">
    <location>
        <begin position="15"/>
        <end position="68"/>
    </location>
</feature>
<evidence type="ECO:0000256" key="2">
    <source>
        <dbReference type="ARBA" id="ARBA00022679"/>
    </source>
</evidence>
<comment type="caution">
    <text evidence="7">The sequence shown here is derived from an EMBL/GenBank/DDBJ whole genome shotgun (WGS) entry which is preliminary data.</text>
</comment>
<dbReference type="Pfam" id="PF12464">
    <property type="entry name" value="Mac"/>
    <property type="match status" value="1"/>
</dbReference>
<protein>
    <recommendedName>
        <fullName evidence="5">Acetyltransferase</fullName>
        <ecNumber evidence="5">2.3.1.-</ecNumber>
    </recommendedName>
</protein>
<dbReference type="GO" id="GO:0008870">
    <property type="term" value="F:galactoside O-acetyltransferase activity"/>
    <property type="evidence" value="ECO:0007669"/>
    <property type="project" value="TreeGrafter"/>
</dbReference>
<evidence type="ECO:0000256" key="5">
    <source>
        <dbReference type="RuleBase" id="RU367021"/>
    </source>
</evidence>
<dbReference type="InterPro" id="IPR011004">
    <property type="entry name" value="Trimer_LpxA-like_sf"/>
</dbReference>
<keyword evidence="2 5" id="KW-0808">Transferase</keyword>
<evidence type="ECO:0000259" key="6">
    <source>
        <dbReference type="SMART" id="SM01266"/>
    </source>
</evidence>
<dbReference type="CDD" id="cd03357">
    <property type="entry name" value="LbH_MAT_GAT"/>
    <property type="match status" value="1"/>
</dbReference>
<dbReference type="Pfam" id="PF00132">
    <property type="entry name" value="Hexapep"/>
    <property type="match status" value="1"/>
</dbReference>
<evidence type="ECO:0000313" key="8">
    <source>
        <dbReference type="Proteomes" id="UP001168216"/>
    </source>
</evidence>
<dbReference type="Gene3D" id="2.160.10.10">
    <property type="entry name" value="Hexapeptide repeat proteins"/>
    <property type="match status" value="1"/>
</dbReference>
<keyword evidence="4 5" id="KW-0012">Acyltransferase</keyword>
<dbReference type="EC" id="2.3.1.-" evidence="5"/>
<dbReference type="SUPFAM" id="SSF51161">
    <property type="entry name" value="Trimeric LpxA-like enzymes"/>
    <property type="match status" value="1"/>
</dbReference>
<name>A0AAW7I9P6_9GAMM</name>
<dbReference type="Proteomes" id="UP001168216">
    <property type="component" value="Unassembled WGS sequence"/>
</dbReference>
<dbReference type="InterPro" id="IPR024688">
    <property type="entry name" value="Mac_dom"/>
</dbReference>
<accession>A0AAW7I9P6</accession>
<sequence length="201" mass="21362">MAATEARQAVPGPEWQKMVAGQPYDAGDPELKAARERCRRLYHSFNTSWQEKPARDALLRELLGSRGASCAINPPFFCDYGANIFVGENFYANVNCTILDVCEVHIGDNVLLAPGVQIYTAAHPVAVVPRVAGVEFGKPVRIGNNVWIGGSTVICPGVTIGDNSVIGAGSVVTRDIPANVVAVGNPCKVLRPMTAEELAGC</sequence>
<dbReference type="PANTHER" id="PTHR43017">
    <property type="entry name" value="GALACTOSIDE O-ACETYLTRANSFERASE"/>
    <property type="match status" value="1"/>
</dbReference>
<reference evidence="7" key="1">
    <citation type="submission" date="2023-08" db="EMBL/GenBank/DDBJ databases">
        <title>WGS of Aeromonas isolates.</title>
        <authorList>
            <person name="Lee H."/>
        </authorList>
    </citation>
    <scope>NUCLEOTIDE SEQUENCE</scope>
    <source>
        <strain evidence="7">SL22</strain>
    </source>
</reference>
<organism evidence="7 8">
    <name type="scientific">Aeromonas bestiarum</name>
    <dbReference type="NCBI Taxonomy" id="105751"/>
    <lineage>
        <taxon>Bacteria</taxon>
        <taxon>Pseudomonadati</taxon>
        <taxon>Pseudomonadota</taxon>
        <taxon>Gammaproteobacteria</taxon>
        <taxon>Aeromonadales</taxon>
        <taxon>Aeromonadaceae</taxon>
        <taxon>Aeromonas</taxon>
    </lineage>
</organism>
<dbReference type="PANTHER" id="PTHR43017:SF1">
    <property type="entry name" value="ACETYLTRANSFERASE YJL218W-RELATED"/>
    <property type="match status" value="1"/>
</dbReference>
<evidence type="ECO:0000256" key="4">
    <source>
        <dbReference type="ARBA" id="ARBA00023315"/>
    </source>
</evidence>
<dbReference type="PROSITE" id="PS00101">
    <property type="entry name" value="HEXAPEP_TRANSFERASES"/>
    <property type="match status" value="1"/>
</dbReference>
<evidence type="ECO:0000256" key="3">
    <source>
        <dbReference type="ARBA" id="ARBA00022737"/>
    </source>
</evidence>
<dbReference type="SMART" id="SM01266">
    <property type="entry name" value="Mac"/>
    <property type="match status" value="1"/>
</dbReference>
<evidence type="ECO:0000313" key="7">
    <source>
        <dbReference type="EMBL" id="MDM5140888.1"/>
    </source>
</evidence>
<proteinExistence type="inferred from homology"/>
<comment type="similarity">
    <text evidence="1 5">Belongs to the transferase hexapeptide repeat family.</text>
</comment>
<dbReference type="InterPro" id="IPR039369">
    <property type="entry name" value="LacA-like"/>
</dbReference>
<dbReference type="EMBL" id="JAOPLV010000006">
    <property type="protein sequence ID" value="MDM5140888.1"/>
    <property type="molecule type" value="Genomic_DNA"/>
</dbReference>
<keyword evidence="3" id="KW-0677">Repeat</keyword>
<dbReference type="FunFam" id="2.160.10.10:FF:000008">
    <property type="entry name" value="Maltose O-acetyltransferase"/>
    <property type="match status" value="1"/>
</dbReference>
<dbReference type="AlphaFoldDB" id="A0AAW7I9P6"/>